<dbReference type="InterPro" id="IPR006298">
    <property type="entry name" value="BipA"/>
</dbReference>
<comment type="similarity">
    <text evidence="3">Belongs to the TRAFAC class translation factor GTPase superfamily. Classic translation factor GTPase family. BipA subfamily.</text>
</comment>
<dbReference type="CDD" id="cd03710">
    <property type="entry name" value="BipA_TypA_C"/>
    <property type="match status" value="1"/>
</dbReference>
<dbReference type="InterPro" id="IPR005225">
    <property type="entry name" value="Small_GTP-bd"/>
</dbReference>
<dbReference type="Gene3D" id="3.30.70.870">
    <property type="entry name" value="Elongation Factor G (Translational Gtpase), domain 3"/>
    <property type="match status" value="1"/>
</dbReference>
<dbReference type="EMBL" id="BSOH01000020">
    <property type="protein sequence ID" value="GLR18292.1"/>
    <property type="molecule type" value="Genomic_DNA"/>
</dbReference>
<dbReference type="InterPro" id="IPR004161">
    <property type="entry name" value="EFTu-like_2"/>
</dbReference>
<dbReference type="Gene3D" id="3.30.70.240">
    <property type="match status" value="1"/>
</dbReference>
<dbReference type="AlphaFoldDB" id="A0AA37SR29"/>
<dbReference type="GO" id="GO:0003924">
    <property type="term" value="F:GTPase activity"/>
    <property type="evidence" value="ECO:0007669"/>
    <property type="project" value="UniProtKB-UniRule"/>
</dbReference>
<comment type="catalytic activity">
    <reaction evidence="2 3">
        <text>GTP + H2O = GDP + phosphate + H(+)</text>
        <dbReference type="Rhea" id="RHEA:19669"/>
        <dbReference type="ChEBI" id="CHEBI:15377"/>
        <dbReference type="ChEBI" id="CHEBI:15378"/>
        <dbReference type="ChEBI" id="CHEBI:37565"/>
        <dbReference type="ChEBI" id="CHEBI:43474"/>
        <dbReference type="ChEBI" id="CHEBI:58189"/>
    </reaction>
</comment>
<dbReference type="RefSeq" id="WP_235293656.1">
    <property type="nucleotide sequence ID" value="NZ_BSOH01000020.1"/>
</dbReference>
<dbReference type="Pfam" id="PF21018">
    <property type="entry name" value="BipA_C"/>
    <property type="match status" value="1"/>
</dbReference>
<comment type="caution">
    <text evidence="5">The sequence shown here is derived from an EMBL/GenBank/DDBJ whole genome shotgun (WGS) entry which is preliminary data.</text>
</comment>
<keyword evidence="3" id="KW-0690">Ribosome biogenesis</keyword>
<dbReference type="PRINTS" id="PR00315">
    <property type="entry name" value="ELONGATNFCT"/>
</dbReference>
<comment type="subunit">
    <text evidence="3">Monomer.</text>
</comment>
<dbReference type="GO" id="GO:0005829">
    <property type="term" value="C:cytosol"/>
    <property type="evidence" value="ECO:0007669"/>
    <property type="project" value="TreeGrafter"/>
</dbReference>
<dbReference type="EC" id="3.6.5.-" evidence="3"/>
<dbReference type="PANTHER" id="PTHR42908:SF8">
    <property type="entry name" value="TR-TYPE G DOMAIN-CONTAINING PROTEIN"/>
    <property type="match status" value="1"/>
</dbReference>
<sequence>MNKIRNVAVIAHVDHGKTTLTDKMIHYCQDIGEKLPEGDLILDNNDQERERGITIFAKNITVNYKGYKINLIDTPGHADFGGEVERVLNMADGVLILVDAFEGAMPQTRYVTQKALELGLKPIVVVNKVDKENCRPDEVQEDVFELMFNLDATEEQLDFETVYGSAKHNWMGAEWDKPADDISYLLDKIIEVIPEPPVNEGPLQMQITTIDYSSYVGRIAIGRVHRGEINMTMPISLVKRDGSVVRSKIKEIFVFNGLGKQKVEKVECGDLCAITGIADFEIGDTICHFEHPEALPAITIDEPTMSMLFTINNSPMFGKEGDFVTSRHIKERLEKETERNLALRVEQGATPEAFIVYGRGIMHLSVVIETMRREGYELQVGKPRVIIKEIDGVKCEPVEALTIDVPEEFSGKVIEAITRRKGDLLIMEPKGDLIHLEFEIPSRGLIGVRTVLMNLSAGEAIIAHRFDRFEPWKGDIPSRNKGVLVSMEQGNAFAYAMDKLQDRGKFFISPQSEVYEGMIVGEHTRDSDLCVNLTKAKKMSNMRSSGADDKTKLAPPTVFSLEECMEYIAEDEYVEVTPKSIRLRKILLKENERKRATSPSMAIS</sequence>
<accession>A0AA37SR29</accession>
<dbReference type="Gene3D" id="2.40.50.250">
    <property type="entry name" value="bipa protein"/>
    <property type="match status" value="1"/>
</dbReference>
<dbReference type="Pfam" id="PF00679">
    <property type="entry name" value="EFG_C"/>
    <property type="match status" value="1"/>
</dbReference>
<dbReference type="FunFam" id="3.30.70.870:FF:000003">
    <property type="entry name" value="GTP-binding protein TypA"/>
    <property type="match status" value="1"/>
</dbReference>
<dbReference type="InterPro" id="IPR042116">
    <property type="entry name" value="TypA/BipA_C"/>
</dbReference>
<keyword evidence="3" id="KW-0378">Hydrolase</keyword>
<dbReference type="InterPro" id="IPR031157">
    <property type="entry name" value="G_TR_CS"/>
</dbReference>
<dbReference type="GO" id="GO:0000049">
    <property type="term" value="F:tRNA binding"/>
    <property type="evidence" value="ECO:0007669"/>
    <property type="project" value="UniProtKB-KW"/>
</dbReference>
<dbReference type="CDD" id="cd01891">
    <property type="entry name" value="TypA_BipA"/>
    <property type="match status" value="1"/>
</dbReference>
<dbReference type="GO" id="GO:0010467">
    <property type="term" value="P:gene expression"/>
    <property type="evidence" value="ECO:0007669"/>
    <property type="project" value="UniProtKB-ARBA"/>
</dbReference>
<dbReference type="InterPro" id="IPR047041">
    <property type="entry name" value="BipA_GTP-bd_dom"/>
</dbReference>
<name>A0AA37SR29_9BACT</name>
<keyword evidence="3" id="KW-0820">tRNA-binding</keyword>
<dbReference type="HAMAP" id="MF_00849">
    <property type="entry name" value="BipA"/>
    <property type="match status" value="1"/>
</dbReference>
<dbReference type="NCBIfam" id="TIGR01394">
    <property type="entry name" value="TypA_BipA"/>
    <property type="match status" value="1"/>
</dbReference>
<dbReference type="Pfam" id="PF00009">
    <property type="entry name" value="GTP_EFTU"/>
    <property type="match status" value="1"/>
</dbReference>
<comment type="function">
    <text evidence="3">A 50S ribosomal subunit assembly protein with GTPase activity, required for 50S subunit assembly at low temperatures, may also play a role in translation. Binds GTP and analogs. Binds the 70S ribosome between the 30S and 50S subunits, in a similar position as ribosome-bound EF-G; it contacts a number of ribosomal proteins, both rRNAs and the A-site tRNA.</text>
</comment>
<dbReference type="PROSITE" id="PS51722">
    <property type="entry name" value="G_TR_2"/>
    <property type="match status" value="1"/>
</dbReference>
<dbReference type="InterPro" id="IPR000795">
    <property type="entry name" value="T_Tr_GTP-bd_dom"/>
</dbReference>
<evidence type="ECO:0000256" key="1">
    <source>
        <dbReference type="ARBA" id="ARBA00023134"/>
    </source>
</evidence>
<dbReference type="FunFam" id="2.40.50.250:FF:000001">
    <property type="entry name" value="GTP-binding protein TypA"/>
    <property type="match status" value="1"/>
</dbReference>
<evidence type="ECO:0000313" key="6">
    <source>
        <dbReference type="Proteomes" id="UP001156666"/>
    </source>
</evidence>
<keyword evidence="3" id="KW-0694">RNA-binding</keyword>
<dbReference type="InterPro" id="IPR027417">
    <property type="entry name" value="P-loop_NTPase"/>
</dbReference>
<proteinExistence type="inferred from homology"/>
<reference evidence="5" key="1">
    <citation type="journal article" date="2014" name="Int. J. Syst. Evol. Microbiol.">
        <title>Complete genome sequence of Corynebacterium casei LMG S-19264T (=DSM 44701T), isolated from a smear-ripened cheese.</title>
        <authorList>
            <consortium name="US DOE Joint Genome Institute (JGI-PGF)"/>
            <person name="Walter F."/>
            <person name="Albersmeier A."/>
            <person name="Kalinowski J."/>
            <person name="Ruckert C."/>
        </authorList>
    </citation>
    <scope>NUCLEOTIDE SEQUENCE</scope>
    <source>
        <strain evidence="5">NBRC 108769</strain>
    </source>
</reference>
<dbReference type="CDD" id="cd03691">
    <property type="entry name" value="BipA_TypA_II"/>
    <property type="match status" value="1"/>
</dbReference>
<evidence type="ECO:0000256" key="2">
    <source>
        <dbReference type="ARBA" id="ARBA00048548"/>
    </source>
</evidence>
<dbReference type="InterPro" id="IPR047043">
    <property type="entry name" value="BipA_III"/>
</dbReference>
<dbReference type="PANTHER" id="PTHR42908">
    <property type="entry name" value="TRANSLATION ELONGATION FACTOR-RELATED"/>
    <property type="match status" value="1"/>
</dbReference>
<dbReference type="SMART" id="SM00838">
    <property type="entry name" value="EFG_C"/>
    <property type="match status" value="1"/>
</dbReference>
<dbReference type="FunFam" id="2.40.30.10:FF:000016">
    <property type="entry name" value="GTP-binding protein TypA"/>
    <property type="match status" value="1"/>
</dbReference>
<dbReference type="GO" id="GO:1990904">
    <property type="term" value="C:ribonucleoprotein complex"/>
    <property type="evidence" value="ECO:0007669"/>
    <property type="project" value="TreeGrafter"/>
</dbReference>
<organism evidence="5 6">
    <name type="scientific">Portibacter lacus</name>
    <dbReference type="NCBI Taxonomy" id="1099794"/>
    <lineage>
        <taxon>Bacteria</taxon>
        <taxon>Pseudomonadati</taxon>
        <taxon>Bacteroidota</taxon>
        <taxon>Saprospiria</taxon>
        <taxon>Saprospirales</taxon>
        <taxon>Haliscomenobacteraceae</taxon>
        <taxon>Portibacter</taxon>
    </lineage>
</organism>
<dbReference type="GO" id="GO:0043022">
    <property type="term" value="F:ribosome binding"/>
    <property type="evidence" value="ECO:0007669"/>
    <property type="project" value="UniProtKB-UniRule"/>
</dbReference>
<dbReference type="SUPFAM" id="SSF50447">
    <property type="entry name" value="Translation proteins"/>
    <property type="match status" value="1"/>
</dbReference>
<dbReference type="Gene3D" id="3.40.50.300">
    <property type="entry name" value="P-loop containing nucleotide triphosphate hydrolases"/>
    <property type="match status" value="1"/>
</dbReference>
<dbReference type="InterPro" id="IPR000640">
    <property type="entry name" value="EFG_V-like"/>
</dbReference>
<dbReference type="InterPro" id="IPR035647">
    <property type="entry name" value="EFG_III/V"/>
</dbReference>
<dbReference type="FunFam" id="3.30.70.240:FF:000002">
    <property type="entry name" value="GTP-binding protein TypA"/>
    <property type="match status" value="1"/>
</dbReference>
<keyword evidence="3" id="KW-0963">Cytoplasm</keyword>
<comment type="subcellular location">
    <subcellularLocation>
        <location evidence="3">Cytoplasm</location>
    </subcellularLocation>
    <text evidence="3">Binds to ribosomes.</text>
</comment>
<feature type="binding site" evidence="3">
    <location>
        <begin position="14"/>
        <end position="19"/>
    </location>
    <ligand>
        <name>GTP</name>
        <dbReference type="ChEBI" id="CHEBI:37565"/>
    </ligand>
</feature>
<dbReference type="Proteomes" id="UP001156666">
    <property type="component" value="Unassembled WGS sequence"/>
</dbReference>
<dbReference type="InterPro" id="IPR009000">
    <property type="entry name" value="Transl_B-barrel_sf"/>
</dbReference>
<evidence type="ECO:0000313" key="5">
    <source>
        <dbReference type="EMBL" id="GLR18292.1"/>
    </source>
</evidence>
<keyword evidence="3" id="KW-0699">rRNA-binding</keyword>
<dbReference type="SUPFAM" id="SSF52540">
    <property type="entry name" value="P-loop containing nucleoside triphosphate hydrolases"/>
    <property type="match status" value="1"/>
</dbReference>
<dbReference type="GO" id="GO:0019843">
    <property type="term" value="F:rRNA binding"/>
    <property type="evidence" value="ECO:0007669"/>
    <property type="project" value="UniProtKB-KW"/>
</dbReference>
<keyword evidence="6" id="KW-1185">Reference proteome</keyword>
<dbReference type="CDD" id="cd16263">
    <property type="entry name" value="BipA_III"/>
    <property type="match status" value="1"/>
</dbReference>
<dbReference type="InterPro" id="IPR048876">
    <property type="entry name" value="BipA_C"/>
</dbReference>
<reference evidence="5" key="2">
    <citation type="submission" date="2023-01" db="EMBL/GenBank/DDBJ databases">
        <title>Draft genome sequence of Portibacter lacus strain NBRC 108769.</title>
        <authorList>
            <person name="Sun Q."/>
            <person name="Mori K."/>
        </authorList>
    </citation>
    <scope>NUCLEOTIDE SEQUENCE</scope>
    <source>
        <strain evidence="5">NBRC 108769</strain>
    </source>
</reference>
<feature type="binding site" evidence="3">
    <location>
        <begin position="127"/>
        <end position="130"/>
    </location>
    <ligand>
        <name>GTP</name>
        <dbReference type="ChEBI" id="CHEBI:37565"/>
    </ligand>
</feature>
<dbReference type="GO" id="GO:0009409">
    <property type="term" value="P:response to cold"/>
    <property type="evidence" value="ECO:0007669"/>
    <property type="project" value="UniProtKB-ARBA"/>
</dbReference>
<evidence type="ECO:0000256" key="3">
    <source>
        <dbReference type="HAMAP-Rule" id="MF_00849"/>
    </source>
</evidence>
<dbReference type="InterPro" id="IPR035651">
    <property type="entry name" value="BipA_V"/>
</dbReference>
<protein>
    <recommendedName>
        <fullName evidence="3">Large ribosomal subunit assembly factor BipA</fullName>
        <ecNumber evidence="3">3.6.5.-</ecNumber>
    </recommendedName>
    <alternativeName>
        <fullName evidence="3">GTP-binding protein BipA</fullName>
    </alternativeName>
</protein>
<keyword evidence="3" id="KW-0547">Nucleotide-binding</keyword>
<dbReference type="Pfam" id="PF03144">
    <property type="entry name" value="GTP_EFTU_D2"/>
    <property type="match status" value="1"/>
</dbReference>
<keyword evidence="1 3" id="KW-0342">GTP-binding</keyword>
<dbReference type="GO" id="GO:0000027">
    <property type="term" value="P:ribosomal large subunit assembly"/>
    <property type="evidence" value="ECO:0007669"/>
    <property type="project" value="UniProtKB-UniRule"/>
</dbReference>
<dbReference type="NCBIfam" id="TIGR00231">
    <property type="entry name" value="small_GTP"/>
    <property type="match status" value="1"/>
</dbReference>
<dbReference type="InterPro" id="IPR047042">
    <property type="entry name" value="BipA_II"/>
</dbReference>
<dbReference type="Gene3D" id="2.40.30.10">
    <property type="entry name" value="Translation factors"/>
    <property type="match status" value="1"/>
</dbReference>
<evidence type="ECO:0000259" key="4">
    <source>
        <dbReference type="PROSITE" id="PS51722"/>
    </source>
</evidence>
<dbReference type="SUPFAM" id="SSF54980">
    <property type="entry name" value="EF-G C-terminal domain-like"/>
    <property type="match status" value="2"/>
</dbReference>
<gene>
    <name evidence="3" type="primary">bipA</name>
    <name evidence="5" type="ORF">GCM10007940_29080</name>
</gene>
<dbReference type="PROSITE" id="PS00301">
    <property type="entry name" value="G_TR_1"/>
    <property type="match status" value="1"/>
</dbReference>
<dbReference type="FunFam" id="3.40.50.300:FF:000055">
    <property type="entry name" value="GTP-binding protein TypA"/>
    <property type="match status" value="1"/>
</dbReference>
<dbReference type="GO" id="GO:0005525">
    <property type="term" value="F:GTP binding"/>
    <property type="evidence" value="ECO:0007669"/>
    <property type="project" value="UniProtKB-UniRule"/>
</dbReference>
<feature type="domain" description="Tr-type G" evidence="4">
    <location>
        <begin position="2"/>
        <end position="198"/>
    </location>
</feature>